<keyword evidence="1" id="KW-0963">Cytoplasm</keyword>
<name>A0A4P9WLJ7_9FUNG</name>
<evidence type="ECO:0000256" key="4">
    <source>
        <dbReference type="ARBA" id="ARBA00022840"/>
    </source>
</evidence>
<dbReference type="GO" id="GO:0017101">
    <property type="term" value="C:aminoacyl-tRNA synthetase multienzyme complex"/>
    <property type="evidence" value="ECO:0007669"/>
    <property type="project" value="TreeGrafter"/>
</dbReference>
<dbReference type="InterPro" id="IPR004364">
    <property type="entry name" value="Aa-tRNA-synt_II"/>
</dbReference>
<sequence>YSIAMERQLGKLVKEKHHTDFFMLDKFPLAVRPFYTMPDPKNMVRCFSLPCNSYDFFIRGEENLSGAQRIHEHKFLL</sequence>
<dbReference type="GO" id="GO:0005829">
    <property type="term" value="C:cytosol"/>
    <property type="evidence" value="ECO:0007669"/>
    <property type="project" value="TreeGrafter"/>
</dbReference>
<reference evidence="7" key="1">
    <citation type="journal article" date="2018" name="Nat. Microbiol.">
        <title>Leveraging single-cell genomics to expand the fungal tree of life.</title>
        <authorList>
            <person name="Ahrendt S.R."/>
            <person name="Quandt C.A."/>
            <person name="Ciobanu D."/>
            <person name="Clum A."/>
            <person name="Salamov A."/>
            <person name="Andreopoulos B."/>
            <person name="Cheng J.F."/>
            <person name="Woyke T."/>
            <person name="Pelin A."/>
            <person name="Henrissat B."/>
            <person name="Reynolds N.K."/>
            <person name="Benny G.L."/>
            <person name="Smith M.E."/>
            <person name="James T.Y."/>
            <person name="Grigoriev I.V."/>
        </authorList>
    </citation>
    <scope>NUCLEOTIDE SEQUENCE [LARGE SCALE GENOMIC DNA]</scope>
</reference>
<protein>
    <recommendedName>
        <fullName evidence="5">Aminoacyl-tRNA synthetase class II (D/K/N) domain-containing protein</fullName>
    </recommendedName>
</protein>
<dbReference type="Gene3D" id="3.30.930.10">
    <property type="entry name" value="Bira Bifunctional Protein, Domain 2"/>
    <property type="match status" value="1"/>
</dbReference>
<dbReference type="GO" id="GO:0006422">
    <property type="term" value="P:aspartyl-tRNA aminoacylation"/>
    <property type="evidence" value="ECO:0007669"/>
    <property type="project" value="InterPro"/>
</dbReference>
<evidence type="ECO:0000256" key="2">
    <source>
        <dbReference type="ARBA" id="ARBA00022598"/>
    </source>
</evidence>
<dbReference type="Proteomes" id="UP000269721">
    <property type="component" value="Unassembled WGS sequence"/>
</dbReference>
<dbReference type="AlphaFoldDB" id="A0A4P9WLJ7"/>
<evidence type="ECO:0000256" key="1">
    <source>
        <dbReference type="ARBA" id="ARBA00022490"/>
    </source>
</evidence>
<dbReference type="PANTHER" id="PTHR43450:SF1">
    <property type="entry name" value="ASPARTATE--TRNA LIGASE, CYTOPLASMIC"/>
    <property type="match status" value="1"/>
</dbReference>
<feature type="non-terminal residue" evidence="6">
    <location>
        <position position="1"/>
    </location>
</feature>
<dbReference type="GO" id="GO:0003723">
    <property type="term" value="F:RNA binding"/>
    <property type="evidence" value="ECO:0007669"/>
    <property type="project" value="TreeGrafter"/>
</dbReference>
<evidence type="ECO:0000259" key="5">
    <source>
        <dbReference type="Pfam" id="PF00152"/>
    </source>
</evidence>
<keyword evidence="4" id="KW-0067">ATP-binding</keyword>
<proteinExistence type="predicted"/>
<keyword evidence="2" id="KW-0436">Ligase</keyword>
<feature type="domain" description="Aminoacyl-tRNA synthetase class II (D/K/N)" evidence="5">
    <location>
        <begin position="6"/>
        <end position="74"/>
    </location>
</feature>
<evidence type="ECO:0000256" key="3">
    <source>
        <dbReference type="ARBA" id="ARBA00022741"/>
    </source>
</evidence>
<accession>A0A4P9WLJ7</accession>
<keyword evidence="7" id="KW-1185">Reference proteome</keyword>
<dbReference type="GO" id="GO:0005524">
    <property type="term" value="F:ATP binding"/>
    <property type="evidence" value="ECO:0007669"/>
    <property type="project" value="InterPro"/>
</dbReference>
<dbReference type="OrthoDB" id="372395at2759"/>
<dbReference type="GO" id="GO:0004815">
    <property type="term" value="F:aspartate-tRNA ligase activity"/>
    <property type="evidence" value="ECO:0007669"/>
    <property type="project" value="InterPro"/>
</dbReference>
<feature type="non-terminal residue" evidence="6">
    <location>
        <position position="77"/>
    </location>
</feature>
<dbReference type="InterPro" id="IPR045864">
    <property type="entry name" value="aa-tRNA-synth_II/BPL/LPL"/>
</dbReference>
<evidence type="ECO:0000313" key="7">
    <source>
        <dbReference type="Proteomes" id="UP000269721"/>
    </source>
</evidence>
<gene>
    <name evidence="6" type="ORF">BDK51DRAFT_6393</name>
</gene>
<dbReference type="PANTHER" id="PTHR43450">
    <property type="entry name" value="ASPARTYL-TRNA SYNTHETASE"/>
    <property type="match status" value="1"/>
</dbReference>
<organism evidence="6 7">
    <name type="scientific">Blyttiomyces helicus</name>
    <dbReference type="NCBI Taxonomy" id="388810"/>
    <lineage>
        <taxon>Eukaryota</taxon>
        <taxon>Fungi</taxon>
        <taxon>Fungi incertae sedis</taxon>
        <taxon>Chytridiomycota</taxon>
        <taxon>Chytridiomycota incertae sedis</taxon>
        <taxon>Chytridiomycetes</taxon>
        <taxon>Chytridiomycetes incertae sedis</taxon>
        <taxon>Blyttiomyces</taxon>
    </lineage>
</organism>
<keyword evidence="3" id="KW-0547">Nucleotide-binding</keyword>
<dbReference type="EMBL" id="KZ994397">
    <property type="protein sequence ID" value="RKO93045.1"/>
    <property type="molecule type" value="Genomic_DNA"/>
</dbReference>
<dbReference type="InterPro" id="IPR004523">
    <property type="entry name" value="Asp-tRNA_synthase_2"/>
</dbReference>
<dbReference type="Pfam" id="PF00152">
    <property type="entry name" value="tRNA-synt_2"/>
    <property type="match status" value="1"/>
</dbReference>
<dbReference type="SUPFAM" id="SSF55681">
    <property type="entry name" value="Class II aaRS and biotin synthetases"/>
    <property type="match status" value="1"/>
</dbReference>
<evidence type="ECO:0000313" key="6">
    <source>
        <dbReference type="EMBL" id="RKO93045.1"/>
    </source>
</evidence>